<sequence>LMHNKNKNNKRLLATTKRIRSMSIPYHNTFPQFFRCLVDWGASGHGLIDVASEELHPALW</sequence>
<organism evidence="1 3">
    <name type="scientific">Trichinella patagoniensis</name>
    <dbReference type="NCBI Taxonomy" id="990121"/>
    <lineage>
        <taxon>Eukaryota</taxon>
        <taxon>Metazoa</taxon>
        <taxon>Ecdysozoa</taxon>
        <taxon>Nematoda</taxon>
        <taxon>Enoplea</taxon>
        <taxon>Dorylaimia</taxon>
        <taxon>Trichinellida</taxon>
        <taxon>Trichinellidae</taxon>
        <taxon>Trichinella</taxon>
    </lineage>
</organism>
<comment type="caution">
    <text evidence="1">The sequence shown here is derived from an EMBL/GenBank/DDBJ whole genome shotgun (WGS) entry which is preliminary data.</text>
</comment>
<name>A0A0V0Z6W3_9BILA</name>
<keyword evidence="3" id="KW-1185">Reference proteome</keyword>
<protein>
    <submittedName>
        <fullName evidence="1">Uncharacterized protein</fullName>
    </submittedName>
</protein>
<feature type="non-terminal residue" evidence="1">
    <location>
        <position position="1"/>
    </location>
</feature>
<proteinExistence type="predicted"/>
<evidence type="ECO:0000313" key="3">
    <source>
        <dbReference type="Proteomes" id="UP000054783"/>
    </source>
</evidence>
<gene>
    <name evidence="1" type="ORF">T12_4001</name>
    <name evidence="2" type="ORF">T12_8958</name>
</gene>
<reference evidence="1 3" key="1">
    <citation type="submission" date="2015-01" db="EMBL/GenBank/DDBJ databases">
        <title>Evolution of Trichinella species and genotypes.</title>
        <authorList>
            <person name="Korhonen P.K."/>
            <person name="Edoardo P."/>
            <person name="Giuseppe L.R."/>
            <person name="Gasser R.B."/>
        </authorList>
    </citation>
    <scope>NUCLEOTIDE SEQUENCE [LARGE SCALE GENOMIC DNA]</scope>
    <source>
        <strain evidence="1">ISS2496</strain>
    </source>
</reference>
<accession>A0A0V0Z6W3</accession>
<dbReference type="Proteomes" id="UP000054783">
    <property type="component" value="Unassembled WGS sequence"/>
</dbReference>
<dbReference type="EMBL" id="JYDQ01000346">
    <property type="protein sequence ID" value="KRY08281.1"/>
    <property type="molecule type" value="Genomic_DNA"/>
</dbReference>
<dbReference type="EMBL" id="JYDQ01000124">
    <property type="protein sequence ID" value="KRY14125.1"/>
    <property type="molecule type" value="Genomic_DNA"/>
</dbReference>
<feature type="non-terminal residue" evidence="1">
    <location>
        <position position="60"/>
    </location>
</feature>
<evidence type="ECO:0000313" key="2">
    <source>
        <dbReference type="EMBL" id="KRY14125.1"/>
    </source>
</evidence>
<evidence type="ECO:0000313" key="1">
    <source>
        <dbReference type="EMBL" id="KRY08281.1"/>
    </source>
</evidence>
<dbReference type="AlphaFoldDB" id="A0A0V0Z6W3"/>